<sequence length="104" mass="11108">MASIAPQQGSAKSGASAKQLSQEKGARIGAADRLRNFEEDIDLELVSSDRAGNRERLQSRIERDVDAVMLVDQLIPHGAEAVEGEAPPNHNQTEALRGAGAQFS</sequence>
<evidence type="ECO:0000313" key="2">
    <source>
        <dbReference type="EMBL" id="KAK1541460.1"/>
    </source>
</evidence>
<evidence type="ECO:0000256" key="1">
    <source>
        <dbReference type="SAM" id="MobiDB-lite"/>
    </source>
</evidence>
<feature type="compositionally biased region" description="Polar residues" evidence="1">
    <location>
        <begin position="1"/>
        <end position="22"/>
    </location>
</feature>
<name>A0ABQ9SQ44_9PEZI</name>
<proteinExistence type="predicted"/>
<dbReference type="GeneID" id="85375617"/>
<dbReference type="EMBL" id="MOPA01000005">
    <property type="protein sequence ID" value="KAK1541460.1"/>
    <property type="molecule type" value="Genomic_DNA"/>
</dbReference>
<protein>
    <submittedName>
        <fullName evidence="2">Uncharacterized protein</fullName>
    </submittedName>
</protein>
<dbReference type="RefSeq" id="XP_060350592.1">
    <property type="nucleotide sequence ID" value="XM_060491718.1"/>
</dbReference>
<accession>A0ABQ9SQ44</accession>
<reference evidence="2 3" key="1">
    <citation type="submission" date="2016-10" db="EMBL/GenBank/DDBJ databases">
        <title>The genome sequence of Colletotrichum fioriniae PJ7.</title>
        <authorList>
            <person name="Baroncelli R."/>
        </authorList>
    </citation>
    <scope>NUCLEOTIDE SEQUENCE [LARGE SCALE GENOMIC DNA]</scope>
    <source>
        <strain evidence="2 3">IMI 384185</strain>
    </source>
</reference>
<comment type="caution">
    <text evidence="2">The sequence shown here is derived from an EMBL/GenBank/DDBJ whole genome shotgun (WGS) entry which is preliminary data.</text>
</comment>
<gene>
    <name evidence="2" type="ORF">CPAR01_07449</name>
</gene>
<organism evidence="2 3">
    <name type="scientific">Colletotrichum paranaense</name>
    <dbReference type="NCBI Taxonomy" id="1914294"/>
    <lineage>
        <taxon>Eukaryota</taxon>
        <taxon>Fungi</taxon>
        <taxon>Dikarya</taxon>
        <taxon>Ascomycota</taxon>
        <taxon>Pezizomycotina</taxon>
        <taxon>Sordariomycetes</taxon>
        <taxon>Hypocreomycetidae</taxon>
        <taxon>Glomerellales</taxon>
        <taxon>Glomerellaceae</taxon>
        <taxon>Colletotrichum</taxon>
        <taxon>Colletotrichum acutatum species complex</taxon>
    </lineage>
</organism>
<feature type="region of interest" description="Disordered" evidence="1">
    <location>
        <begin position="1"/>
        <end position="31"/>
    </location>
</feature>
<keyword evidence="3" id="KW-1185">Reference proteome</keyword>
<evidence type="ECO:0000313" key="3">
    <source>
        <dbReference type="Proteomes" id="UP001241169"/>
    </source>
</evidence>
<dbReference type="Proteomes" id="UP001241169">
    <property type="component" value="Unassembled WGS sequence"/>
</dbReference>
<feature type="region of interest" description="Disordered" evidence="1">
    <location>
        <begin position="82"/>
        <end position="104"/>
    </location>
</feature>